<feature type="transmembrane region" description="Helical" evidence="1">
    <location>
        <begin position="343"/>
        <end position="362"/>
    </location>
</feature>
<feature type="domain" description="PAS" evidence="2">
    <location>
        <begin position="375"/>
        <end position="447"/>
    </location>
</feature>
<dbReference type="InterPro" id="IPR029787">
    <property type="entry name" value="Nucleotide_cyclase"/>
</dbReference>
<sequence length="953" mass="107807">MLHWLKPPAKLPFAIQRLPLVKTVWDRILPGVLAGLLVLGLIHLGLVQSLEHLGYNALFSLRGPIPWSRDIVVVEIDEESQRSIGQAVWTRDRYADLINQLSPAQPSVIVLNPLLSENDPQDMALVAAMGESGKVVLGQSWTDTDSAIVPSLPLRAVAVDIGHVFSREDLDGLVRQIRLRRYGVPALSLVAANLHLRPLGERIVVENPNQELWINWPAAARELTHYSYADVVRGQVPLQFFRDKIVLVGITTSPMNSLQTPFDRTVPVSDMYLQAAAISNLLQQNDLRRLGNGWQGLLLLLLGGPVLSFGLMGWSFERRLMAWLGLCLGWLGLSVLLFHYQYWIPVAMPVLLVTLTGAAVALREQSRTNLLLRQSEERYALAVQGSNEGLWDWNLMTNQVYYSPRWKEMLGWEESEVGDRLEEWYERVHPDDLDSLKAALQEHLDGHTAHFEHEHRMIHREGSYRWMLTRGVAIKHRDGTAYRMAGSQSDITQRKEAEDQLWHNAYYDDLTGLPNRAFFLDRLRQAIAFSQEYPLCFHAVLLIDLDRFQVVNNSLGNSVGDQLLIATAHRLKGFLPSEAVVSRLPGDEFAILLPNIEDEREATRTAEQLQQILARPFNVGDQEVYITISIGIAISSARYTQAEHMLQDADTALHRAKASGKARHQVFDPAMHNRMLARLKLENDLRRAIAQEERYAMIGADNPEPELFLHYQPLVQLDTRRIVGFEALIRWYHPSTGFLSPGKFIPMAEETGQIIPLGWWILRQACRQMNRWQMQFPDLPPLTINVNLSSRQFSLPDLTQQIQGILYETGLDASSLKLEITEGTIMENGRAVIDMLYQLRSLGIQLAIDDFGTGYSSLSYLYRFPINTLKIDRSFITKMHTDKDSAAIVRTIINLAHSLGLDVTAEGVEDPEQVTRLKEMNCECGQGFLFSKAIDAEAAEALLSQTELIQDFT</sequence>
<dbReference type="CDD" id="cd01949">
    <property type="entry name" value="GGDEF"/>
    <property type="match status" value="1"/>
</dbReference>
<dbReference type="SMART" id="SM00052">
    <property type="entry name" value="EAL"/>
    <property type="match status" value="1"/>
</dbReference>
<dbReference type="CDD" id="cd00130">
    <property type="entry name" value="PAS"/>
    <property type="match status" value="1"/>
</dbReference>
<dbReference type="SMART" id="SM00086">
    <property type="entry name" value="PAC"/>
    <property type="match status" value="1"/>
</dbReference>
<dbReference type="SUPFAM" id="SSF141868">
    <property type="entry name" value="EAL domain-like"/>
    <property type="match status" value="1"/>
</dbReference>
<evidence type="ECO:0000259" key="5">
    <source>
        <dbReference type="PROSITE" id="PS50887"/>
    </source>
</evidence>
<dbReference type="PROSITE" id="PS50113">
    <property type="entry name" value="PAC"/>
    <property type="match status" value="1"/>
</dbReference>
<dbReference type="InterPro" id="IPR035965">
    <property type="entry name" value="PAS-like_dom_sf"/>
</dbReference>
<dbReference type="Pfam" id="PF08447">
    <property type="entry name" value="PAS_3"/>
    <property type="match status" value="1"/>
</dbReference>
<evidence type="ECO:0000259" key="4">
    <source>
        <dbReference type="PROSITE" id="PS50883"/>
    </source>
</evidence>
<keyword evidence="1" id="KW-1133">Transmembrane helix</keyword>
<keyword evidence="7" id="KW-1185">Reference proteome</keyword>
<feature type="domain" description="EAL" evidence="4">
    <location>
        <begin position="678"/>
        <end position="947"/>
    </location>
</feature>
<keyword evidence="1" id="KW-0812">Transmembrane</keyword>
<dbReference type="InterPro" id="IPR035919">
    <property type="entry name" value="EAL_sf"/>
</dbReference>
<dbReference type="PANTHER" id="PTHR44757:SF2">
    <property type="entry name" value="BIOFILM ARCHITECTURE MAINTENANCE PROTEIN MBAA"/>
    <property type="match status" value="1"/>
</dbReference>
<dbReference type="PROSITE" id="PS50112">
    <property type="entry name" value="PAS"/>
    <property type="match status" value="1"/>
</dbReference>
<dbReference type="InterPro" id="IPR043128">
    <property type="entry name" value="Rev_trsase/Diguanyl_cyclase"/>
</dbReference>
<feature type="domain" description="PAC" evidence="3">
    <location>
        <begin position="451"/>
        <end position="503"/>
    </location>
</feature>
<dbReference type="SMART" id="SM01080">
    <property type="entry name" value="CHASE2"/>
    <property type="match status" value="1"/>
</dbReference>
<organism evidence="6 7">
    <name type="scientific">Thermoleptolyngbya sichuanensis A183</name>
    <dbReference type="NCBI Taxonomy" id="2737172"/>
    <lineage>
        <taxon>Bacteria</taxon>
        <taxon>Bacillati</taxon>
        <taxon>Cyanobacteriota</taxon>
        <taxon>Cyanophyceae</taxon>
        <taxon>Oculatellales</taxon>
        <taxon>Oculatellaceae</taxon>
        <taxon>Thermoleptolyngbya</taxon>
        <taxon>Thermoleptolyngbya sichuanensis</taxon>
    </lineage>
</organism>
<gene>
    <name evidence="6" type="ORF">HPC62_11025</name>
</gene>
<evidence type="ECO:0000259" key="2">
    <source>
        <dbReference type="PROSITE" id="PS50112"/>
    </source>
</evidence>
<dbReference type="RefSeq" id="WP_172355621.1">
    <property type="nucleotide sequence ID" value="NZ_CP053661.1"/>
</dbReference>
<dbReference type="Gene3D" id="3.30.70.270">
    <property type="match status" value="1"/>
</dbReference>
<evidence type="ECO:0000313" key="6">
    <source>
        <dbReference type="EMBL" id="QKD82643.1"/>
    </source>
</evidence>
<evidence type="ECO:0000313" key="7">
    <source>
        <dbReference type="Proteomes" id="UP000505210"/>
    </source>
</evidence>
<dbReference type="Pfam" id="PF00990">
    <property type="entry name" value="GGDEF"/>
    <property type="match status" value="1"/>
</dbReference>
<dbReference type="Gene3D" id="3.30.450.20">
    <property type="entry name" value="PAS domain"/>
    <property type="match status" value="1"/>
</dbReference>
<accession>A0A6M8BHL6</accession>
<dbReference type="SMART" id="SM00267">
    <property type="entry name" value="GGDEF"/>
    <property type="match status" value="1"/>
</dbReference>
<dbReference type="InterPro" id="IPR000700">
    <property type="entry name" value="PAS-assoc_C"/>
</dbReference>
<dbReference type="InterPro" id="IPR052155">
    <property type="entry name" value="Biofilm_reg_signaling"/>
</dbReference>
<keyword evidence="1" id="KW-0472">Membrane</keyword>
<protein>
    <submittedName>
        <fullName evidence="6">EAL domain-containing protein</fullName>
    </submittedName>
</protein>
<feature type="transmembrane region" description="Helical" evidence="1">
    <location>
        <begin position="320"/>
        <end position="338"/>
    </location>
</feature>
<dbReference type="PROSITE" id="PS50883">
    <property type="entry name" value="EAL"/>
    <property type="match status" value="1"/>
</dbReference>
<dbReference type="SUPFAM" id="SSF55785">
    <property type="entry name" value="PYP-like sensor domain (PAS domain)"/>
    <property type="match status" value="1"/>
</dbReference>
<dbReference type="InterPro" id="IPR000160">
    <property type="entry name" value="GGDEF_dom"/>
</dbReference>
<reference evidence="6 7" key="1">
    <citation type="submission" date="2020-05" db="EMBL/GenBank/DDBJ databases">
        <title>Complete genome sequence of of a novel Thermoleptolyngbya strain isolated from hot springs of Ganzi, Sichuan China.</title>
        <authorList>
            <person name="Tang J."/>
            <person name="Daroch M."/>
            <person name="Li L."/>
            <person name="Waleron K."/>
            <person name="Waleron M."/>
            <person name="Waleron M."/>
        </authorList>
    </citation>
    <scope>NUCLEOTIDE SEQUENCE [LARGE SCALE GENOMIC DNA]</scope>
    <source>
        <strain evidence="6 7">PKUAC-SCTA183</strain>
    </source>
</reference>
<proteinExistence type="predicted"/>
<dbReference type="CDD" id="cd01948">
    <property type="entry name" value="EAL"/>
    <property type="match status" value="1"/>
</dbReference>
<evidence type="ECO:0000259" key="3">
    <source>
        <dbReference type="PROSITE" id="PS50113"/>
    </source>
</evidence>
<dbReference type="Gene3D" id="3.20.20.450">
    <property type="entry name" value="EAL domain"/>
    <property type="match status" value="1"/>
</dbReference>
<feature type="transmembrane region" description="Helical" evidence="1">
    <location>
        <begin position="297"/>
        <end position="314"/>
    </location>
</feature>
<evidence type="ECO:0000256" key="1">
    <source>
        <dbReference type="SAM" id="Phobius"/>
    </source>
</evidence>
<name>A0A6M8BHL6_9CYAN</name>
<dbReference type="SMART" id="SM00091">
    <property type="entry name" value="PAS"/>
    <property type="match status" value="1"/>
</dbReference>
<dbReference type="AlphaFoldDB" id="A0A6M8BHL6"/>
<dbReference type="InterPro" id="IPR007890">
    <property type="entry name" value="CHASE2"/>
</dbReference>
<dbReference type="InterPro" id="IPR001633">
    <property type="entry name" value="EAL_dom"/>
</dbReference>
<dbReference type="Pfam" id="PF05226">
    <property type="entry name" value="CHASE2"/>
    <property type="match status" value="1"/>
</dbReference>
<dbReference type="SUPFAM" id="SSF55073">
    <property type="entry name" value="Nucleotide cyclase"/>
    <property type="match status" value="1"/>
</dbReference>
<dbReference type="Pfam" id="PF00563">
    <property type="entry name" value="EAL"/>
    <property type="match status" value="1"/>
</dbReference>
<dbReference type="NCBIfam" id="TIGR00229">
    <property type="entry name" value="sensory_box"/>
    <property type="match status" value="1"/>
</dbReference>
<dbReference type="EMBL" id="CP053661">
    <property type="protein sequence ID" value="QKD82643.1"/>
    <property type="molecule type" value="Genomic_DNA"/>
</dbReference>
<dbReference type="InterPro" id="IPR001610">
    <property type="entry name" value="PAC"/>
</dbReference>
<dbReference type="InterPro" id="IPR013655">
    <property type="entry name" value="PAS_fold_3"/>
</dbReference>
<dbReference type="PROSITE" id="PS50887">
    <property type="entry name" value="GGDEF"/>
    <property type="match status" value="1"/>
</dbReference>
<dbReference type="NCBIfam" id="TIGR00254">
    <property type="entry name" value="GGDEF"/>
    <property type="match status" value="1"/>
</dbReference>
<dbReference type="PANTHER" id="PTHR44757">
    <property type="entry name" value="DIGUANYLATE CYCLASE DGCP"/>
    <property type="match status" value="1"/>
</dbReference>
<dbReference type="Proteomes" id="UP000505210">
    <property type="component" value="Chromosome"/>
</dbReference>
<dbReference type="InterPro" id="IPR000014">
    <property type="entry name" value="PAS"/>
</dbReference>
<dbReference type="KEGG" id="theu:HPC62_11025"/>
<feature type="domain" description="GGDEF" evidence="5">
    <location>
        <begin position="536"/>
        <end position="669"/>
    </location>
</feature>
<feature type="transmembrane region" description="Helical" evidence="1">
    <location>
        <begin position="28"/>
        <end position="47"/>
    </location>
</feature>